<dbReference type="GO" id="GO:0008483">
    <property type="term" value="F:transaminase activity"/>
    <property type="evidence" value="ECO:0007669"/>
    <property type="project" value="TreeGrafter"/>
</dbReference>
<protein>
    <submittedName>
        <fullName evidence="3">dTDP-4-amino-4,6-dideoxygalactose transaminase</fullName>
    </submittedName>
</protein>
<dbReference type="Gene3D" id="3.40.640.10">
    <property type="entry name" value="Type I PLP-dependent aspartate aminotransferase-like (Major domain)"/>
    <property type="match status" value="1"/>
</dbReference>
<gene>
    <name evidence="3" type="ORF">SAMN05443144_101341</name>
</gene>
<dbReference type="Gene3D" id="3.90.1150.10">
    <property type="entry name" value="Aspartate Aminotransferase, domain 1"/>
    <property type="match status" value="1"/>
</dbReference>
<reference evidence="3 4" key="1">
    <citation type="submission" date="2016-11" db="EMBL/GenBank/DDBJ databases">
        <authorList>
            <person name="Jaros S."/>
            <person name="Januszkiewicz K."/>
            <person name="Wedrychowicz H."/>
        </authorList>
    </citation>
    <scope>NUCLEOTIDE SEQUENCE [LARGE SCALE GENOMIC DNA]</scope>
    <source>
        <strain evidence="3 4">DSM 21986</strain>
    </source>
</reference>
<dbReference type="InterPro" id="IPR015424">
    <property type="entry name" value="PyrdxlP-dep_Trfase"/>
</dbReference>
<dbReference type="Pfam" id="PF01041">
    <property type="entry name" value="DegT_DnrJ_EryC1"/>
    <property type="match status" value="1"/>
</dbReference>
<comment type="similarity">
    <text evidence="1 2">Belongs to the DegT/DnrJ/EryC1 family.</text>
</comment>
<dbReference type="InterPro" id="IPR015422">
    <property type="entry name" value="PyrdxlP-dep_Trfase_small"/>
</dbReference>
<dbReference type="SUPFAM" id="SSF53383">
    <property type="entry name" value="PLP-dependent transferases"/>
    <property type="match status" value="1"/>
</dbReference>
<dbReference type="PANTHER" id="PTHR30244:SF34">
    <property type="entry name" value="DTDP-4-AMINO-4,6-DIDEOXYGALACTOSE TRANSAMINASE"/>
    <property type="match status" value="1"/>
</dbReference>
<dbReference type="PANTHER" id="PTHR30244">
    <property type="entry name" value="TRANSAMINASE"/>
    <property type="match status" value="1"/>
</dbReference>
<sequence>MKKKKYTRREFIKQNSLAGGAFLTLGATSSLFAGGVKKSDTPAILGGPAVRSNGWPSWPIWNPETDEKQVLEVLRSGVWSRSKTVAEFEQKWAETVGAKRCLTTVNGTNALVCSLANLDIGGGDEVIVSPYTWIATIQAILQTGAMPVFADIDPETFQIDPVKIQEKITSRTKGILPVHILGLPADMIRIMEIAKKNELVVVEDACQAWLAEINNKQVGTFGDAGCFSFQNSKNIPMGEGGAIVSNDEEFMDRCYSYHNWGGQHGSVTGEADSGRWVMSGTKMRLSEYQAAIGLAQLERLEEQTLKRSTNAEYLKSQIKDIPGILPYKLYDHVTRAAFHLFPFRYKKNEFKGLARSDFLSALRAEGIPGSDGYTTLHDQSFLGHAFNSKNFQKMYPQHMLDLDSFQESNQCPVTDRICNEEAVWFSQQMLLADKSDMDDIAMAIEKIYENAEDIKNRI</sequence>
<evidence type="ECO:0000313" key="3">
    <source>
        <dbReference type="EMBL" id="SHE45967.1"/>
    </source>
</evidence>
<dbReference type="RefSeq" id="WP_073059068.1">
    <property type="nucleotide sequence ID" value="NZ_FQUS01000001.1"/>
</dbReference>
<keyword evidence="2" id="KW-0663">Pyridoxal phosphate</keyword>
<evidence type="ECO:0000313" key="4">
    <source>
        <dbReference type="Proteomes" id="UP000184041"/>
    </source>
</evidence>
<dbReference type="EMBL" id="FQUS01000001">
    <property type="protein sequence ID" value="SHE45967.1"/>
    <property type="molecule type" value="Genomic_DNA"/>
</dbReference>
<dbReference type="STRING" id="1194090.SAMN05443144_101341"/>
<dbReference type="InterPro" id="IPR015421">
    <property type="entry name" value="PyrdxlP-dep_Trfase_major"/>
</dbReference>
<dbReference type="PROSITE" id="PS51318">
    <property type="entry name" value="TAT"/>
    <property type="match status" value="1"/>
</dbReference>
<dbReference type="InterPro" id="IPR000653">
    <property type="entry name" value="DegT/StrS_aminotransferase"/>
</dbReference>
<dbReference type="OrthoDB" id="9810913at2"/>
<dbReference type="GO" id="GO:0000271">
    <property type="term" value="P:polysaccharide biosynthetic process"/>
    <property type="evidence" value="ECO:0007669"/>
    <property type="project" value="TreeGrafter"/>
</dbReference>
<accession>A0A1M4TNU7</accession>
<dbReference type="InterPro" id="IPR006311">
    <property type="entry name" value="TAT_signal"/>
</dbReference>
<proteinExistence type="inferred from homology"/>
<dbReference type="CDD" id="cd00616">
    <property type="entry name" value="AHBA_syn"/>
    <property type="match status" value="1"/>
</dbReference>
<evidence type="ECO:0000256" key="2">
    <source>
        <dbReference type="RuleBase" id="RU004508"/>
    </source>
</evidence>
<dbReference type="AlphaFoldDB" id="A0A1M4TNU7"/>
<dbReference type="GO" id="GO:0030170">
    <property type="term" value="F:pyridoxal phosphate binding"/>
    <property type="evidence" value="ECO:0007669"/>
    <property type="project" value="TreeGrafter"/>
</dbReference>
<organism evidence="3 4">
    <name type="scientific">Fodinibius roseus</name>
    <dbReference type="NCBI Taxonomy" id="1194090"/>
    <lineage>
        <taxon>Bacteria</taxon>
        <taxon>Pseudomonadati</taxon>
        <taxon>Balneolota</taxon>
        <taxon>Balneolia</taxon>
        <taxon>Balneolales</taxon>
        <taxon>Balneolaceae</taxon>
        <taxon>Fodinibius</taxon>
    </lineage>
</organism>
<dbReference type="Proteomes" id="UP000184041">
    <property type="component" value="Unassembled WGS sequence"/>
</dbReference>
<keyword evidence="4" id="KW-1185">Reference proteome</keyword>
<name>A0A1M4TNU7_9BACT</name>
<evidence type="ECO:0000256" key="1">
    <source>
        <dbReference type="ARBA" id="ARBA00037999"/>
    </source>
</evidence>